<dbReference type="Proteomes" id="UP001056120">
    <property type="component" value="Linkage Group LG09"/>
</dbReference>
<evidence type="ECO:0000313" key="2">
    <source>
        <dbReference type="Proteomes" id="UP001056120"/>
    </source>
</evidence>
<reference evidence="1 2" key="2">
    <citation type="journal article" date="2022" name="Mol. Ecol. Resour.">
        <title>The genomes of chicory, endive, great burdock and yacon provide insights into Asteraceae paleo-polyploidization history and plant inulin production.</title>
        <authorList>
            <person name="Fan W."/>
            <person name="Wang S."/>
            <person name="Wang H."/>
            <person name="Wang A."/>
            <person name="Jiang F."/>
            <person name="Liu H."/>
            <person name="Zhao H."/>
            <person name="Xu D."/>
            <person name="Zhang Y."/>
        </authorList>
    </citation>
    <scope>NUCLEOTIDE SEQUENCE [LARGE SCALE GENOMIC DNA]</scope>
    <source>
        <strain evidence="2">cv. Yunnan</strain>
        <tissue evidence="1">Leaves</tissue>
    </source>
</reference>
<gene>
    <name evidence="1" type="ORF">L1987_28175</name>
</gene>
<comment type="caution">
    <text evidence="1">The sequence shown here is derived from an EMBL/GenBank/DDBJ whole genome shotgun (WGS) entry which is preliminary data.</text>
</comment>
<dbReference type="EMBL" id="CM042026">
    <property type="protein sequence ID" value="KAI3805626.1"/>
    <property type="molecule type" value="Genomic_DNA"/>
</dbReference>
<accession>A0ACB9ICX4</accession>
<sequence length="287" mass="30735">MDNQIIQLIIALLISSFIAINSYRKNSLDISGAFAGFFVMAVHLSVNYRFGAMLLAFFFTSSKLTKLGEDRKRSVDADFKAGGQRNWIQVFSNSGIATILVIAFWKLKSSQDICLDSRESYIITSIVGGIIGHYSCSNGDTWSSELGVLSDEQPRLITTFKVVRRGTNGGVTKAGLQAAAAAGAVIGLAFVLPGFFTKSCTNDAFLKQLLVIPLSALAGLTGSLIDSLLGATLQFSGFCSVRNKVVSKPGPTVKRISGLSILDNNGVNVVSILLTSMLTSFACLYIF</sequence>
<keyword evidence="2" id="KW-1185">Reference proteome</keyword>
<evidence type="ECO:0000313" key="1">
    <source>
        <dbReference type="EMBL" id="KAI3805626.1"/>
    </source>
</evidence>
<proteinExistence type="predicted"/>
<name>A0ACB9ICX4_9ASTR</name>
<protein>
    <submittedName>
        <fullName evidence="1">Uncharacterized protein</fullName>
    </submittedName>
</protein>
<organism evidence="1 2">
    <name type="scientific">Smallanthus sonchifolius</name>
    <dbReference type="NCBI Taxonomy" id="185202"/>
    <lineage>
        <taxon>Eukaryota</taxon>
        <taxon>Viridiplantae</taxon>
        <taxon>Streptophyta</taxon>
        <taxon>Embryophyta</taxon>
        <taxon>Tracheophyta</taxon>
        <taxon>Spermatophyta</taxon>
        <taxon>Magnoliopsida</taxon>
        <taxon>eudicotyledons</taxon>
        <taxon>Gunneridae</taxon>
        <taxon>Pentapetalae</taxon>
        <taxon>asterids</taxon>
        <taxon>campanulids</taxon>
        <taxon>Asterales</taxon>
        <taxon>Asteraceae</taxon>
        <taxon>Asteroideae</taxon>
        <taxon>Heliantheae alliance</taxon>
        <taxon>Millerieae</taxon>
        <taxon>Smallanthus</taxon>
    </lineage>
</organism>
<reference evidence="2" key="1">
    <citation type="journal article" date="2022" name="Mol. Ecol. Resour.">
        <title>The genomes of chicory, endive, great burdock and yacon provide insights into Asteraceae palaeo-polyploidization history and plant inulin production.</title>
        <authorList>
            <person name="Fan W."/>
            <person name="Wang S."/>
            <person name="Wang H."/>
            <person name="Wang A."/>
            <person name="Jiang F."/>
            <person name="Liu H."/>
            <person name="Zhao H."/>
            <person name="Xu D."/>
            <person name="Zhang Y."/>
        </authorList>
    </citation>
    <scope>NUCLEOTIDE SEQUENCE [LARGE SCALE GENOMIC DNA]</scope>
    <source>
        <strain evidence="2">cv. Yunnan</strain>
    </source>
</reference>